<accession>A0ABS3T7P4</accession>
<dbReference type="RefSeq" id="WP_208306337.1">
    <property type="nucleotide sequence ID" value="NZ_JAGETX010000001.1"/>
</dbReference>
<protein>
    <recommendedName>
        <fullName evidence="4">Erythromycin esterase family protein</fullName>
    </recommendedName>
</protein>
<evidence type="ECO:0008006" key="4">
    <source>
        <dbReference type="Google" id="ProtNLM"/>
    </source>
</evidence>
<keyword evidence="3" id="KW-1185">Reference proteome</keyword>
<feature type="signal peptide" evidence="1">
    <location>
        <begin position="1"/>
        <end position="21"/>
    </location>
</feature>
<evidence type="ECO:0000313" key="2">
    <source>
        <dbReference type="EMBL" id="MBO3269666.1"/>
    </source>
</evidence>
<reference evidence="2 3" key="1">
    <citation type="submission" date="2021-03" db="EMBL/GenBank/DDBJ databases">
        <authorList>
            <person name="Kim M.K."/>
        </authorList>
    </citation>
    <scope>NUCLEOTIDE SEQUENCE [LARGE SCALE GENOMIC DNA]</scope>
    <source>
        <strain evidence="2 3">BT507</strain>
    </source>
</reference>
<organism evidence="2 3">
    <name type="scientific">Hymenobacter defluvii</name>
    <dbReference type="NCBI Taxonomy" id="2054411"/>
    <lineage>
        <taxon>Bacteria</taxon>
        <taxon>Pseudomonadati</taxon>
        <taxon>Bacteroidota</taxon>
        <taxon>Cytophagia</taxon>
        <taxon>Cytophagales</taxon>
        <taxon>Hymenobacteraceae</taxon>
        <taxon>Hymenobacter</taxon>
    </lineage>
</organism>
<proteinExistence type="predicted"/>
<feature type="chain" id="PRO_5045088804" description="Erythromycin esterase family protein" evidence="1">
    <location>
        <begin position="22"/>
        <end position="133"/>
    </location>
</feature>
<name>A0ABS3T7P4_9BACT</name>
<evidence type="ECO:0000313" key="3">
    <source>
        <dbReference type="Proteomes" id="UP000670527"/>
    </source>
</evidence>
<evidence type="ECO:0000256" key="1">
    <source>
        <dbReference type="SAM" id="SignalP"/>
    </source>
</evidence>
<dbReference type="Proteomes" id="UP000670527">
    <property type="component" value="Unassembled WGS sequence"/>
</dbReference>
<keyword evidence="1" id="KW-0732">Signal</keyword>
<dbReference type="EMBL" id="JAGETX010000001">
    <property type="protein sequence ID" value="MBO3269666.1"/>
    <property type="molecule type" value="Genomic_DNA"/>
</dbReference>
<dbReference type="SUPFAM" id="SSF159501">
    <property type="entry name" value="EreA/ChaN-like"/>
    <property type="match status" value="1"/>
</dbReference>
<gene>
    <name evidence="2" type="ORF">J4D97_03310</name>
</gene>
<dbReference type="Gene3D" id="3.40.1660.10">
    <property type="entry name" value="EreA-like (biosynthetic domain)"/>
    <property type="match status" value="1"/>
</dbReference>
<comment type="caution">
    <text evidence="2">The sequence shown here is derived from an EMBL/GenBank/DDBJ whole genome shotgun (WGS) entry which is preliminary data.</text>
</comment>
<sequence>MKAINRLLLLLLLCSFAQGYAQTTADRVACLKENAVVVSNVEPSNEDYTDLAPLKQSLQDITIVGLGEQSHHDGSTFKAKTRLVKFLHQQMGFRVIAFESGFYDCYKAWQEIQTGKTAIDAARKSIYLATANK</sequence>